<proteinExistence type="predicted"/>
<evidence type="ECO:0000256" key="2">
    <source>
        <dbReference type="ARBA" id="ARBA00022692"/>
    </source>
</evidence>
<dbReference type="GO" id="GO:0004930">
    <property type="term" value="F:G protein-coupled receptor activity"/>
    <property type="evidence" value="ECO:0007669"/>
    <property type="project" value="InterPro"/>
</dbReference>
<dbReference type="Gene3D" id="1.20.1070.10">
    <property type="entry name" value="Rhodopsin 7-helix transmembrane proteins"/>
    <property type="match status" value="1"/>
</dbReference>
<evidence type="ECO:0000256" key="1">
    <source>
        <dbReference type="ARBA" id="ARBA00004141"/>
    </source>
</evidence>
<evidence type="ECO:0000313" key="7">
    <source>
        <dbReference type="Proteomes" id="UP000193689"/>
    </source>
</evidence>
<accession>A0A1Y2DQQ1</accession>
<evidence type="ECO:0000313" key="6">
    <source>
        <dbReference type="EMBL" id="ORY61618.1"/>
    </source>
</evidence>
<dbReference type="SUPFAM" id="SSF81321">
    <property type="entry name" value="Family A G protein-coupled receptor-like"/>
    <property type="match status" value="1"/>
</dbReference>
<dbReference type="GO" id="GO:0007189">
    <property type="term" value="P:adenylate cyclase-activating G protein-coupled receptor signaling pathway"/>
    <property type="evidence" value="ECO:0007669"/>
    <property type="project" value="TreeGrafter"/>
</dbReference>
<reference evidence="6 7" key="1">
    <citation type="submission" date="2016-07" db="EMBL/GenBank/DDBJ databases">
        <title>Pervasive Adenine N6-methylation of Active Genes in Fungi.</title>
        <authorList>
            <consortium name="DOE Joint Genome Institute"/>
            <person name="Mondo S.J."/>
            <person name="Dannebaum R.O."/>
            <person name="Kuo R.C."/>
            <person name="Labutti K."/>
            <person name="Haridas S."/>
            <person name="Kuo A."/>
            <person name="Salamov A."/>
            <person name="Ahrendt S.R."/>
            <person name="Lipzen A."/>
            <person name="Sullivan W."/>
            <person name="Andreopoulos W.B."/>
            <person name="Clum A."/>
            <person name="Lindquist E."/>
            <person name="Daum C."/>
            <person name="Ramamoorthy G.K."/>
            <person name="Gryganskyi A."/>
            <person name="Culley D."/>
            <person name="Magnuson J.K."/>
            <person name="James T.Y."/>
            <person name="O'Malley M.A."/>
            <person name="Stajich J.E."/>
            <person name="Spatafora J.W."/>
            <person name="Visel A."/>
            <person name="Grigoriev I.V."/>
        </authorList>
    </citation>
    <scope>NUCLEOTIDE SEQUENCE [LARGE SCALE GENOMIC DNA]</scope>
    <source>
        <strain evidence="6 7">CBS 129021</strain>
    </source>
</reference>
<evidence type="ECO:0000256" key="5">
    <source>
        <dbReference type="SAM" id="Phobius"/>
    </source>
</evidence>
<dbReference type="InParanoid" id="A0A1Y2DQQ1"/>
<dbReference type="GO" id="GO:0005886">
    <property type="term" value="C:plasma membrane"/>
    <property type="evidence" value="ECO:0007669"/>
    <property type="project" value="TreeGrafter"/>
</dbReference>
<dbReference type="AlphaFoldDB" id="A0A1Y2DQQ1"/>
<feature type="transmembrane region" description="Helical" evidence="5">
    <location>
        <begin position="185"/>
        <end position="207"/>
    </location>
</feature>
<dbReference type="EMBL" id="MCFJ01000010">
    <property type="protein sequence ID" value="ORY61618.1"/>
    <property type="molecule type" value="Genomic_DNA"/>
</dbReference>
<protein>
    <submittedName>
        <fullName evidence="6">G protein-coupled glucose receptor regulating Gpa2-domain-containing protein</fullName>
    </submittedName>
</protein>
<dbReference type="Pfam" id="PF00001">
    <property type="entry name" value="7tm_1"/>
    <property type="match status" value="1"/>
</dbReference>
<comment type="caution">
    <text evidence="6">The sequence shown here is derived from an EMBL/GenBank/DDBJ whole genome shotgun (WGS) entry which is preliminary data.</text>
</comment>
<keyword evidence="3 5" id="KW-1133">Transmembrane helix</keyword>
<dbReference type="InterPro" id="IPR000276">
    <property type="entry name" value="GPCR_Rhodpsn"/>
</dbReference>
<keyword evidence="7" id="KW-1185">Reference proteome</keyword>
<dbReference type="PANTHER" id="PTHR23112:SF37">
    <property type="entry name" value="G PROTEIN-COUPLED RECEPTOR GPR1"/>
    <property type="match status" value="1"/>
</dbReference>
<keyword evidence="6" id="KW-0675">Receptor</keyword>
<dbReference type="RefSeq" id="XP_040713695.1">
    <property type="nucleotide sequence ID" value="XM_040862284.1"/>
</dbReference>
<sequence>MAPSDVYAKLAPESDSLIPLPDAHRHGLIAVAVLGMLSFVSCTTLFGYLTYKLVRWQLARSQFDNEDHQDLSLGLSERLYGQAKPRVVTSASATNRNRPRPQKRALNQFLVLVYNLLFADMHQAMAFLLNASWVRSDAIYVGTSTCWAQGWFVSVGDLASSAFISAIAVHTYLSVIKRYKPPQKTLYIAIGCIWFFVYALGFLGIIITRNGWSQGGLYVRARAWCWMNVEYENLRLWLHYFWIFVSLALTSVLYTLIFFSLKWDKPLSHSRASGELQRNLAAAPRSRSGHPPAFLVYPVIYVVCTAPLALGRIVSMAGRNVSIDYFCLAGAMIASNGWLDVVLFSTTRHSIIFNSPDTEDSGLGTFAFMRTPQRRFGNMVWVQGAAGDADPERAGKGRRRARGWWRVGGQGASGGKSGLCGWPSADESGVSQESLRGVGSGMNENAIHMDTVTSVVVEMESDKKRVLLH</sequence>
<dbReference type="PANTHER" id="PTHR23112">
    <property type="entry name" value="G PROTEIN-COUPLED RECEPTOR 157-RELATED"/>
    <property type="match status" value="1"/>
</dbReference>
<name>A0A1Y2DQQ1_9PEZI</name>
<feature type="transmembrane region" description="Helical" evidence="5">
    <location>
        <begin position="27"/>
        <end position="51"/>
    </location>
</feature>
<feature type="transmembrane region" description="Helical" evidence="5">
    <location>
        <begin position="151"/>
        <end position="173"/>
    </location>
</feature>
<keyword evidence="4 5" id="KW-0472">Membrane</keyword>
<feature type="transmembrane region" description="Helical" evidence="5">
    <location>
        <begin position="294"/>
        <end position="317"/>
    </location>
</feature>
<evidence type="ECO:0000256" key="4">
    <source>
        <dbReference type="ARBA" id="ARBA00023136"/>
    </source>
</evidence>
<dbReference type="OrthoDB" id="100006at2759"/>
<organism evidence="6 7">
    <name type="scientific">Pseudomassariella vexata</name>
    <dbReference type="NCBI Taxonomy" id="1141098"/>
    <lineage>
        <taxon>Eukaryota</taxon>
        <taxon>Fungi</taxon>
        <taxon>Dikarya</taxon>
        <taxon>Ascomycota</taxon>
        <taxon>Pezizomycotina</taxon>
        <taxon>Sordariomycetes</taxon>
        <taxon>Xylariomycetidae</taxon>
        <taxon>Amphisphaeriales</taxon>
        <taxon>Pseudomassariaceae</taxon>
        <taxon>Pseudomassariella</taxon>
    </lineage>
</organism>
<dbReference type="STRING" id="1141098.A0A1Y2DQQ1"/>
<comment type="subcellular location">
    <subcellularLocation>
        <location evidence="1">Membrane</location>
        <topology evidence="1">Multi-pass membrane protein</topology>
    </subcellularLocation>
</comment>
<evidence type="ECO:0000256" key="3">
    <source>
        <dbReference type="ARBA" id="ARBA00022989"/>
    </source>
</evidence>
<dbReference type="Proteomes" id="UP000193689">
    <property type="component" value="Unassembled WGS sequence"/>
</dbReference>
<keyword evidence="2 5" id="KW-0812">Transmembrane</keyword>
<dbReference type="GeneID" id="63778496"/>
<gene>
    <name evidence="6" type="ORF">BCR38DRAFT_459457</name>
</gene>
<feature type="transmembrane region" description="Helical" evidence="5">
    <location>
        <begin position="237"/>
        <end position="261"/>
    </location>
</feature>
<feature type="transmembrane region" description="Helical" evidence="5">
    <location>
        <begin position="109"/>
        <end position="131"/>
    </location>
</feature>